<sequence>MKLIGSKTEQEIRELLIKSNQLLFKSEEKKRLLEVIKCSYPEMITAYIIYWIPEQGEDIYKILINDSIISEIELERNNSEIMPKVETITISQYLRGLSKQNQIKLAVALDLAKHDLKYKG</sequence>
<accession>A0A0M0L7W0</accession>
<evidence type="ECO:0000313" key="2">
    <source>
        <dbReference type="Proteomes" id="UP000037558"/>
    </source>
</evidence>
<organism evidence="1 2">
    <name type="scientific">Priestia koreensis</name>
    <dbReference type="NCBI Taxonomy" id="284581"/>
    <lineage>
        <taxon>Bacteria</taxon>
        <taxon>Bacillati</taxon>
        <taxon>Bacillota</taxon>
        <taxon>Bacilli</taxon>
        <taxon>Bacillales</taxon>
        <taxon>Bacillaceae</taxon>
        <taxon>Priestia</taxon>
    </lineage>
</organism>
<gene>
    <name evidence="1" type="ORF">AMD01_06590</name>
</gene>
<dbReference type="RefSeq" id="WP_053400626.1">
    <property type="nucleotide sequence ID" value="NZ_LILC01000008.1"/>
</dbReference>
<proteinExistence type="predicted"/>
<name>A0A0M0L7W0_9BACI</name>
<dbReference type="EMBL" id="LILC01000008">
    <property type="protein sequence ID" value="KOO47181.1"/>
    <property type="molecule type" value="Genomic_DNA"/>
</dbReference>
<comment type="caution">
    <text evidence="1">The sequence shown here is derived from an EMBL/GenBank/DDBJ whole genome shotgun (WGS) entry which is preliminary data.</text>
</comment>
<evidence type="ECO:0000313" key="1">
    <source>
        <dbReference type="EMBL" id="KOO47181.1"/>
    </source>
</evidence>
<protein>
    <submittedName>
        <fullName evidence="1">Uncharacterized protein</fullName>
    </submittedName>
</protein>
<dbReference type="STRING" id="284581.AMD01_06590"/>
<keyword evidence="2" id="KW-1185">Reference proteome</keyword>
<dbReference type="AlphaFoldDB" id="A0A0M0L7W0"/>
<dbReference type="Proteomes" id="UP000037558">
    <property type="component" value="Unassembled WGS sequence"/>
</dbReference>
<dbReference type="PATRIC" id="fig|284581.3.peg.2712"/>
<reference evidence="2" key="1">
    <citation type="submission" date="2015-08" db="EMBL/GenBank/DDBJ databases">
        <title>Fjat-14210 dsm16467.</title>
        <authorList>
            <person name="Liu B."/>
            <person name="Wang J."/>
            <person name="Zhu Y."/>
            <person name="Liu G."/>
            <person name="Chen Q."/>
            <person name="Chen Z."/>
            <person name="Lan J."/>
            <person name="Che J."/>
            <person name="Ge C."/>
            <person name="Shi H."/>
            <person name="Pan Z."/>
            <person name="Liu X."/>
        </authorList>
    </citation>
    <scope>NUCLEOTIDE SEQUENCE [LARGE SCALE GENOMIC DNA]</scope>
    <source>
        <strain evidence="2">DSM 16467</strain>
    </source>
</reference>